<dbReference type="Pfam" id="PF02214">
    <property type="entry name" value="BTB_2"/>
    <property type="match status" value="1"/>
</dbReference>
<evidence type="ECO:0000313" key="4">
    <source>
        <dbReference type="EMBL" id="KAJ4979791.1"/>
    </source>
</evidence>
<dbReference type="InterPro" id="IPR001646">
    <property type="entry name" value="5peptide_repeat"/>
</dbReference>
<evidence type="ECO:0000256" key="2">
    <source>
        <dbReference type="SAM" id="SignalP"/>
    </source>
</evidence>
<dbReference type="PANTHER" id="PTHR14136:SF17">
    <property type="entry name" value="BTB_POZ DOMAIN-CONTAINING PROTEIN KCTD9"/>
    <property type="match status" value="1"/>
</dbReference>
<sequence length="509" mass="56554">MIRQRTGVIKSFSWLCCHCFFLTTMSSGFDSFVRLNIGGKKFCTTVDTLTQREPESMLAAMFSGRHTVSQDPEKGFVFVDRDGKHFRHILNWLRDGVVPTLNDSEYPELLREAEYYQLLGLVEEIHAVSNRRKDDDDVNVKTEVSELTRTDVIKCIQSKKVKFRGVNLSGLDLSKLDLSFVDFSYACLRNVFFSRANIHSAKFRDVEAEGSNFHNAILRECEFTGANLRGALLAGANLQSANLQDACLIDCSFCGADLRSAHLQTADLTNANLEGANLEGANLKGAKLSGANMQGANLQRAYLRHVDLRDTHLEGAKLDGANLLGAIRSFVFFVFLSFALLPMCLEAYANESLRSLRNTAEFATTEDFIFAEILGGDVELSTAEYSGVVRAHNLLGEINTRSVLEVVGMAVSFVTIREIGPSPSPMAHTTDQMADEAEKPMVRLAADKKNSRQCYLIELGFNKKSEGEYSKARDLEEKKSEIAEGKKKAQCNLLLWKISETISTKSEAL</sequence>
<dbReference type="PANTHER" id="PTHR14136">
    <property type="entry name" value="BTB_POZ DOMAIN-CONTAINING PROTEIN KCTD9"/>
    <property type="match status" value="1"/>
</dbReference>
<dbReference type="OrthoDB" id="2414723at2759"/>
<comment type="pathway">
    <text evidence="1">Protein modification; protein ubiquitination.</text>
</comment>
<feature type="chain" id="PRO_5040426732" description="BTB domain-containing protein" evidence="2">
    <location>
        <begin position="29"/>
        <end position="509"/>
    </location>
</feature>
<keyword evidence="2" id="KW-0732">Signal</keyword>
<feature type="signal peptide" evidence="2">
    <location>
        <begin position="1"/>
        <end position="28"/>
    </location>
</feature>
<dbReference type="SUPFAM" id="SSF54695">
    <property type="entry name" value="POZ domain"/>
    <property type="match status" value="1"/>
</dbReference>
<protein>
    <recommendedName>
        <fullName evidence="3">BTB domain-containing protein</fullName>
    </recommendedName>
</protein>
<evidence type="ECO:0000256" key="1">
    <source>
        <dbReference type="ARBA" id="ARBA00004906"/>
    </source>
</evidence>
<organism evidence="4 5">
    <name type="scientific">Protea cynaroides</name>
    <dbReference type="NCBI Taxonomy" id="273540"/>
    <lineage>
        <taxon>Eukaryota</taxon>
        <taxon>Viridiplantae</taxon>
        <taxon>Streptophyta</taxon>
        <taxon>Embryophyta</taxon>
        <taxon>Tracheophyta</taxon>
        <taxon>Spermatophyta</taxon>
        <taxon>Magnoliopsida</taxon>
        <taxon>Proteales</taxon>
        <taxon>Proteaceae</taxon>
        <taxon>Protea</taxon>
    </lineage>
</organism>
<dbReference type="SUPFAM" id="SSF141571">
    <property type="entry name" value="Pentapeptide repeat-like"/>
    <property type="match status" value="1"/>
</dbReference>
<proteinExistence type="predicted"/>
<dbReference type="Gene3D" id="2.160.20.80">
    <property type="entry name" value="E3 ubiquitin-protein ligase SopA"/>
    <property type="match status" value="1"/>
</dbReference>
<comment type="caution">
    <text evidence="4">The sequence shown here is derived from an EMBL/GenBank/DDBJ whole genome shotgun (WGS) entry which is preliminary data.</text>
</comment>
<dbReference type="Gene3D" id="3.30.710.10">
    <property type="entry name" value="Potassium Channel Kv1.1, Chain A"/>
    <property type="match status" value="1"/>
</dbReference>
<dbReference type="SMART" id="SM00225">
    <property type="entry name" value="BTB"/>
    <property type="match status" value="1"/>
</dbReference>
<dbReference type="Proteomes" id="UP001141806">
    <property type="component" value="Unassembled WGS sequence"/>
</dbReference>
<dbReference type="InterPro" id="IPR000210">
    <property type="entry name" value="BTB/POZ_dom"/>
</dbReference>
<dbReference type="EMBL" id="JAMYWD010000002">
    <property type="protein sequence ID" value="KAJ4979791.1"/>
    <property type="molecule type" value="Genomic_DNA"/>
</dbReference>
<name>A0A9Q0L0W0_9MAGN</name>
<evidence type="ECO:0000313" key="5">
    <source>
        <dbReference type="Proteomes" id="UP001141806"/>
    </source>
</evidence>
<gene>
    <name evidence="4" type="ORF">NE237_010571</name>
</gene>
<evidence type="ECO:0000259" key="3">
    <source>
        <dbReference type="SMART" id="SM00225"/>
    </source>
</evidence>
<keyword evidence="5" id="KW-1185">Reference proteome</keyword>
<dbReference type="Pfam" id="PF00805">
    <property type="entry name" value="Pentapeptide"/>
    <property type="match status" value="1"/>
</dbReference>
<reference evidence="4" key="1">
    <citation type="journal article" date="2023" name="Plant J.">
        <title>The genome of the king protea, Protea cynaroides.</title>
        <authorList>
            <person name="Chang J."/>
            <person name="Duong T.A."/>
            <person name="Schoeman C."/>
            <person name="Ma X."/>
            <person name="Roodt D."/>
            <person name="Barker N."/>
            <person name="Li Z."/>
            <person name="Van de Peer Y."/>
            <person name="Mizrachi E."/>
        </authorList>
    </citation>
    <scope>NUCLEOTIDE SEQUENCE</scope>
    <source>
        <tissue evidence="4">Young leaves</tissue>
    </source>
</reference>
<dbReference type="AlphaFoldDB" id="A0A9Q0L0W0"/>
<dbReference type="CDD" id="cd18376">
    <property type="entry name" value="BTB_POZ_FIP2-like"/>
    <property type="match status" value="1"/>
</dbReference>
<dbReference type="InterPro" id="IPR003131">
    <property type="entry name" value="T1-type_BTB"/>
</dbReference>
<accession>A0A9Q0L0W0</accession>
<dbReference type="GO" id="GO:0051260">
    <property type="term" value="P:protein homooligomerization"/>
    <property type="evidence" value="ECO:0007669"/>
    <property type="project" value="InterPro"/>
</dbReference>
<dbReference type="InterPro" id="IPR011333">
    <property type="entry name" value="SKP1/BTB/POZ_sf"/>
</dbReference>
<dbReference type="InterPro" id="IPR051082">
    <property type="entry name" value="Pentapeptide-BTB/POZ_domain"/>
</dbReference>
<dbReference type="Pfam" id="PF13599">
    <property type="entry name" value="Pentapeptide_4"/>
    <property type="match status" value="1"/>
</dbReference>
<feature type="domain" description="BTB" evidence="3">
    <location>
        <begin position="31"/>
        <end position="133"/>
    </location>
</feature>